<sequence>THDISLGTTHEGFTAAWTADCYSSLDACYLLSWQAVTLLRCVCSSLPRRFFAMATKEEPFPNYPPWSESNIVFAVGLFFVHPPRLPSRKRKQSPKPSIPPHQTPADPLAAGLLLLPSADFHAPLGQRLRRLGRIRDLRRSVPGNRGSVLGLEFLFRGDGCGQTGRVLVIGSFDRMALGDLMASGLSGSSASVSNHLDEFSGREDGDAVTAAEGAEPEVATPAGGNLPVRASAAATSMVYLPHTVVLSDFRHEGFEDCAAVGPSDNGLVSKWRPKDRVMCFPMPFRFAFQLICFSSLPW</sequence>
<proteinExistence type="predicted"/>
<name>A0A426YEP6_ENSVE</name>
<gene>
    <name evidence="1" type="ORF">B296_00051887</name>
</gene>
<evidence type="ECO:0000313" key="1">
    <source>
        <dbReference type="EMBL" id="RRT50232.1"/>
    </source>
</evidence>
<organism evidence="1 2">
    <name type="scientific">Ensete ventricosum</name>
    <name type="common">Abyssinian banana</name>
    <name type="synonym">Musa ensete</name>
    <dbReference type="NCBI Taxonomy" id="4639"/>
    <lineage>
        <taxon>Eukaryota</taxon>
        <taxon>Viridiplantae</taxon>
        <taxon>Streptophyta</taxon>
        <taxon>Embryophyta</taxon>
        <taxon>Tracheophyta</taxon>
        <taxon>Spermatophyta</taxon>
        <taxon>Magnoliopsida</taxon>
        <taxon>Liliopsida</taxon>
        <taxon>Zingiberales</taxon>
        <taxon>Musaceae</taxon>
        <taxon>Ensete</taxon>
    </lineage>
</organism>
<comment type="caution">
    <text evidence="1">The sequence shown here is derived from an EMBL/GenBank/DDBJ whole genome shotgun (WGS) entry which is preliminary data.</text>
</comment>
<dbReference type="Proteomes" id="UP000287651">
    <property type="component" value="Unassembled WGS sequence"/>
</dbReference>
<reference evidence="1 2" key="1">
    <citation type="journal article" date="2014" name="Agronomy (Basel)">
        <title>A Draft Genome Sequence for Ensete ventricosum, the Drought-Tolerant Tree Against Hunger.</title>
        <authorList>
            <person name="Harrison J."/>
            <person name="Moore K.A."/>
            <person name="Paszkiewicz K."/>
            <person name="Jones T."/>
            <person name="Grant M."/>
            <person name="Ambacheew D."/>
            <person name="Muzemil S."/>
            <person name="Studholme D.J."/>
        </authorList>
    </citation>
    <scope>NUCLEOTIDE SEQUENCE [LARGE SCALE GENOMIC DNA]</scope>
</reference>
<feature type="non-terminal residue" evidence="1">
    <location>
        <position position="1"/>
    </location>
</feature>
<dbReference type="AlphaFoldDB" id="A0A426YEP6"/>
<protein>
    <submittedName>
        <fullName evidence="1">Uncharacterized protein</fullName>
    </submittedName>
</protein>
<evidence type="ECO:0000313" key="2">
    <source>
        <dbReference type="Proteomes" id="UP000287651"/>
    </source>
</evidence>
<dbReference type="EMBL" id="AMZH03012879">
    <property type="protein sequence ID" value="RRT50232.1"/>
    <property type="molecule type" value="Genomic_DNA"/>
</dbReference>
<accession>A0A426YEP6</accession>